<keyword evidence="3" id="KW-0813">Transport</keyword>
<feature type="transmembrane region" description="Helical" evidence="8">
    <location>
        <begin position="460"/>
        <end position="479"/>
    </location>
</feature>
<evidence type="ECO:0000256" key="4">
    <source>
        <dbReference type="ARBA" id="ARBA00022692"/>
    </source>
</evidence>
<feature type="transmembrane region" description="Helical" evidence="8">
    <location>
        <begin position="6"/>
        <end position="27"/>
    </location>
</feature>
<evidence type="ECO:0000256" key="1">
    <source>
        <dbReference type="ARBA" id="ARBA00004141"/>
    </source>
</evidence>
<reference evidence="12 13" key="1">
    <citation type="submission" date="2021-07" db="EMBL/GenBank/DDBJ databases">
        <title>The Aristolochia fimbriata genome: insights into angiosperm evolution, floral development and chemical biosynthesis.</title>
        <authorList>
            <person name="Jiao Y."/>
        </authorList>
    </citation>
    <scope>NUCLEOTIDE SEQUENCE [LARGE SCALE GENOMIC DNA]</scope>
    <source>
        <strain evidence="12">IBCAS-2021</strain>
        <tissue evidence="12">Leaf</tissue>
    </source>
</reference>
<comment type="caution">
    <text evidence="12">The sequence shown here is derived from an EMBL/GenBank/DDBJ whole genome shotgun (WGS) entry which is preliminary data.</text>
</comment>
<keyword evidence="7" id="KW-0406">Ion transport</keyword>
<accession>A0AAV7DV68</accession>
<dbReference type="InterPro" id="IPR003864">
    <property type="entry name" value="CSC1/OSCA1-like_7TM"/>
</dbReference>
<feature type="transmembrane region" description="Helical" evidence="8">
    <location>
        <begin position="420"/>
        <end position="440"/>
    </location>
</feature>
<comment type="similarity">
    <text evidence="2">Belongs to the CSC1 (TC 1.A.17) family.</text>
</comment>
<evidence type="ECO:0000256" key="2">
    <source>
        <dbReference type="ARBA" id="ARBA00007779"/>
    </source>
</evidence>
<dbReference type="AlphaFoldDB" id="A0AAV7DV68"/>
<keyword evidence="4 8" id="KW-0812">Transmembrane</keyword>
<dbReference type="GO" id="GO:0005227">
    <property type="term" value="F:calcium-activated cation channel activity"/>
    <property type="evidence" value="ECO:0007669"/>
    <property type="project" value="InterPro"/>
</dbReference>
<sequence length="726" mass="81994">MDFSSFVTSLATSFVIFVVLMLLFVWLSRMPGNKVVYYPSRIIKGMDAWDGKRTRNPFAWIGEALKAKEEDVVAMAGVDTAVYLVFLSSALGILVLSGFLLLPLLLPLAATDKNVKLAKAEKNSNGTFSELDNLAMGNIRKQSPRLWGFLAAAYWVSFVTYYILWKAYKHVSQLRAAALSAPDPKPEQFTVLVRDIPPPSNGQTRKEQVDSYFRSLHPDTFYRSLIITDNKEVNKIWEELENYKKKLARAEVIYEGSKTSSNPEGTRPMNRTGFLGLIGKKVDTIDDCNNKIKELIPKLDAEQKKTVSEKQSSAALVFFNRKQAAISAGQTLHARLVDTWKVTEAPEPRQLLWLNLPITLYQRKIRSIVIYFFVFLMVVFYMIPIGFISAVTTLANLRKLLPFLKAIVDTPAIKTVLEAYLPQIALIVFLALLPAFLMFLSNKEGIPSQSHVVRATSGKYFYFIVFNVFIGVTIGGTLFSSLKTVEKDPNQIIPMLGRNLPPNAIFFLTFVALKFFVGFGLELSRVVPLVIYHIKRKYLCKTDDELRAAWAPGDLGFGTRVPNDVLILTVVLCYSVIAPLIIPFGVAYFGLGWLILRNQALKVYIPSYESYGRMWPHMHLRILAALFLFQLTMIGYFSVKEFYYTPVLVFLPIISLVFAYVCSNCFYRSFDVTPLEVVAQSVKEVPNMEPIFAAYVPPCLSYDKFDDADQYEDARSQMPSRAGSFA</sequence>
<dbReference type="Pfam" id="PF14703">
    <property type="entry name" value="PHM7_cyt"/>
    <property type="match status" value="1"/>
</dbReference>
<evidence type="ECO:0000256" key="3">
    <source>
        <dbReference type="ARBA" id="ARBA00022448"/>
    </source>
</evidence>
<dbReference type="Proteomes" id="UP000825729">
    <property type="component" value="Unassembled WGS sequence"/>
</dbReference>
<evidence type="ECO:0000313" key="13">
    <source>
        <dbReference type="Proteomes" id="UP000825729"/>
    </source>
</evidence>
<feature type="transmembrane region" description="Helical" evidence="8">
    <location>
        <begin position="642"/>
        <end position="661"/>
    </location>
</feature>
<dbReference type="InterPro" id="IPR027815">
    <property type="entry name" value="CSC1/OSCA1-like_cyt"/>
</dbReference>
<organism evidence="12 13">
    <name type="scientific">Aristolochia fimbriata</name>
    <name type="common">White veined hardy Dutchman's pipe vine</name>
    <dbReference type="NCBI Taxonomy" id="158543"/>
    <lineage>
        <taxon>Eukaryota</taxon>
        <taxon>Viridiplantae</taxon>
        <taxon>Streptophyta</taxon>
        <taxon>Embryophyta</taxon>
        <taxon>Tracheophyta</taxon>
        <taxon>Spermatophyta</taxon>
        <taxon>Magnoliopsida</taxon>
        <taxon>Magnoliidae</taxon>
        <taxon>Piperales</taxon>
        <taxon>Aristolochiaceae</taxon>
        <taxon>Aristolochia</taxon>
    </lineage>
</organism>
<name>A0AAV7DV68_ARIFI</name>
<comment type="subcellular location">
    <subcellularLocation>
        <location evidence="1">Membrane</location>
        <topology evidence="1">Multi-pass membrane protein</topology>
    </subcellularLocation>
</comment>
<feature type="transmembrane region" description="Helical" evidence="8">
    <location>
        <begin position="616"/>
        <end position="637"/>
    </location>
</feature>
<dbReference type="PANTHER" id="PTHR13018:SF100">
    <property type="entry name" value="CSC1-LIKE PROTEIN ERD4"/>
    <property type="match status" value="1"/>
</dbReference>
<dbReference type="EMBL" id="JAINDJ010000008">
    <property type="protein sequence ID" value="KAG9439406.1"/>
    <property type="molecule type" value="Genomic_DNA"/>
</dbReference>
<evidence type="ECO:0000256" key="8">
    <source>
        <dbReference type="SAM" id="Phobius"/>
    </source>
</evidence>
<dbReference type="InterPro" id="IPR032880">
    <property type="entry name" value="CSC1/OSCA1-like_N"/>
</dbReference>
<feature type="domain" description="CSC1/OSCA1-like N-terminal transmembrane" evidence="10">
    <location>
        <begin position="5"/>
        <end position="166"/>
    </location>
</feature>
<feature type="domain" description="CSC1/OSCA1-like 7TM region" evidence="9">
    <location>
        <begin position="366"/>
        <end position="637"/>
    </location>
</feature>
<keyword evidence="6 8" id="KW-0472">Membrane</keyword>
<dbReference type="GO" id="GO:0005886">
    <property type="term" value="C:plasma membrane"/>
    <property type="evidence" value="ECO:0007669"/>
    <property type="project" value="TreeGrafter"/>
</dbReference>
<keyword evidence="5 8" id="KW-1133">Transmembrane helix</keyword>
<keyword evidence="13" id="KW-1185">Reference proteome</keyword>
<feature type="transmembrane region" description="Helical" evidence="8">
    <location>
        <begin position="146"/>
        <end position="165"/>
    </location>
</feature>
<evidence type="ECO:0000256" key="5">
    <source>
        <dbReference type="ARBA" id="ARBA00022989"/>
    </source>
</evidence>
<evidence type="ECO:0000259" key="10">
    <source>
        <dbReference type="Pfam" id="PF13967"/>
    </source>
</evidence>
<proteinExistence type="inferred from homology"/>
<evidence type="ECO:0000256" key="7">
    <source>
        <dbReference type="ARBA" id="ARBA00023303"/>
    </source>
</evidence>
<dbReference type="Pfam" id="PF02714">
    <property type="entry name" value="RSN1_7TM"/>
    <property type="match status" value="1"/>
</dbReference>
<protein>
    <recommendedName>
        <fullName evidence="14">CSC1-like protein ERD4</fullName>
    </recommendedName>
</protein>
<keyword evidence="7" id="KW-0407">Ion channel</keyword>
<dbReference type="InterPro" id="IPR045122">
    <property type="entry name" value="Csc1-like"/>
</dbReference>
<feature type="transmembrane region" description="Helical" evidence="8">
    <location>
        <begin position="81"/>
        <end position="106"/>
    </location>
</feature>
<feature type="domain" description="CSC1/OSCA1-like cytosolic" evidence="11">
    <location>
        <begin position="188"/>
        <end position="355"/>
    </location>
</feature>
<evidence type="ECO:0000259" key="11">
    <source>
        <dbReference type="Pfam" id="PF14703"/>
    </source>
</evidence>
<feature type="transmembrane region" description="Helical" evidence="8">
    <location>
        <begin position="504"/>
        <end position="527"/>
    </location>
</feature>
<gene>
    <name evidence="12" type="ORF">H6P81_019571</name>
</gene>
<dbReference type="Pfam" id="PF13967">
    <property type="entry name" value="RSN1_TM"/>
    <property type="match status" value="1"/>
</dbReference>
<feature type="transmembrane region" description="Helical" evidence="8">
    <location>
        <begin position="565"/>
        <end position="596"/>
    </location>
</feature>
<dbReference type="PANTHER" id="PTHR13018">
    <property type="entry name" value="PROBABLE MEMBRANE PROTEIN DUF221-RELATED"/>
    <property type="match status" value="1"/>
</dbReference>
<evidence type="ECO:0008006" key="14">
    <source>
        <dbReference type="Google" id="ProtNLM"/>
    </source>
</evidence>
<evidence type="ECO:0000256" key="6">
    <source>
        <dbReference type="ARBA" id="ARBA00023136"/>
    </source>
</evidence>
<evidence type="ECO:0000313" key="12">
    <source>
        <dbReference type="EMBL" id="KAG9439406.1"/>
    </source>
</evidence>
<evidence type="ECO:0000259" key="9">
    <source>
        <dbReference type="Pfam" id="PF02714"/>
    </source>
</evidence>
<feature type="transmembrane region" description="Helical" evidence="8">
    <location>
        <begin position="368"/>
        <end position="395"/>
    </location>
</feature>